<keyword evidence="1" id="KW-0472">Membrane</keyword>
<comment type="caution">
    <text evidence="2">The sequence shown here is derived from an EMBL/GenBank/DDBJ whole genome shotgun (WGS) entry which is preliminary data.</text>
</comment>
<proteinExistence type="predicted"/>
<dbReference type="RefSeq" id="WP_057180706.1">
    <property type="nucleotide sequence ID" value="NZ_BDQM01000039.1"/>
</dbReference>
<keyword evidence="1" id="KW-0812">Transmembrane</keyword>
<keyword evidence="3" id="KW-1185">Reference proteome</keyword>
<accession>A0ABQ0MZ37</accession>
<organism evidence="2 3">
    <name type="scientific">Colwellia marinimaniae</name>
    <dbReference type="NCBI Taxonomy" id="1513592"/>
    <lineage>
        <taxon>Bacteria</taxon>
        <taxon>Pseudomonadati</taxon>
        <taxon>Pseudomonadota</taxon>
        <taxon>Gammaproteobacteria</taxon>
        <taxon>Alteromonadales</taxon>
        <taxon>Colwelliaceae</taxon>
        <taxon>Colwellia</taxon>
    </lineage>
</organism>
<keyword evidence="1" id="KW-1133">Transmembrane helix</keyword>
<protein>
    <submittedName>
        <fullName evidence="2">Uncharacterized protein</fullName>
    </submittedName>
</protein>
<dbReference type="EMBL" id="BDQM01000039">
    <property type="protein sequence ID" value="GAW97638.1"/>
    <property type="molecule type" value="Genomic_DNA"/>
</dbReference>
<name>A0ABQ0MZ37_9GAMM</name>
<gene>
    <name evidence="2" type="ORF">MTCD1_03276</name>
</gene>
<evidence type="ECO:0000313" key="3">
    <source>
        <dbReference type="Proteomes" id="UP000197068"/>
    </source>
</evidence>
<evidence type="ECO:0000313" key="2">
    <source>
        <dbReference type="EMBL" id="GAW97638.1"/>
    </source>
</evidence>
<feature type="transmembrane region" description="Helical" evidence="1">
    <location>
        <begin position="73"/>
        <end position="94"/>
    </location>
</feature>
<reference evidence="2 3" key="1">
    <citation type="submission" date="2017-06" db="EMBL/GenBank/DDBJ databases">
        <title>Whole Genome Sequences of Colwellia marinimaniae MTCD1.</title>
        <authorList>
            <person name="Kusumoto H."/>
            <person name="Inoue M."/>
            <person name="Tanikawa K."/>
            <person name="Maeji H."/>
            <person name="Cameron J.H."/>
            <person name="Bartlett D.H."/>
        </authorList>
    </citation>
    <scope>NUCLEOTIDE SEQUENCE [LARGE SCALE GENOMIC DNA]</scope>
    <source>
        <strain evidence="2 3">MTCD1</strain>
    </source>
</reference>
<dbReference type="Proteomes" id="UP000197068">
    <property type="component" value="Unassembled WGS sequence"/>
</dbReference>
<evidence type="ECO:0000256" key="1">
    <source>
        <dbReference type="SAM" id="Phobius"/>
    </source>
</evidence>
<sequence>MNKADILKMLDDSLREKYKDLQSVNLNIIKEKEVLKKRYEDILEENIHLNMTEETIEEKIEPTKSSNTFMDKVLISIIWSPIIFSVFIFLGYFYNALPEQKYASQTISAPLKVKSAPLKVKAAPFKEPVKKVLKSIELISTQDCISNIKYLDKNHDIHEELIWEWTEYAGFENTKSRYLVDGRDNWKYNIERNISIDNYIVMQCENHPPLRTNNPNLNDRYRRATEKMSK</sequence>